<name>A0A7J7S1Z1_MYOMY</name>
<gene>
    <name evidence="3" type="ORF">mMyoMyo1_010038</name>
</gene>
<keyword evidence="2" id="KW-0812">Transmembrane</keyword>
<organism evidence="3 4">
    <name type="scientific">Myotis myotis</name>
    <name type="common">Greater mouse-eared bat</name>
    <name type="synonym">Vespertilio myotis</name>
    <dbReference type="NCBI Taxonomy" id="51298"/>
    <lineage>
        <taxon>Eukaryota</taxon>
        <taxon>Metazoa</taxon>
        <taxon>Chordata</taxon>
        <taxon>Craniata</taxon>
        <taxon>Vertebrata</taxon>
        <taxon>Euteleostomi</taxon>
        <taxon>Mammalia</taxon>
        <taxon>Eutheria</taxon>
        <taxon>Laurasiatheria</taxon>
        <taxon>Chiroptera</taxon>
        <taxon>Yangochiroptera</taxon>
        <taxon>Vespertilionidae</taxon>
        <taxon>Myotis</taxon>
    </lineage>
</organism>
<dbReference type="InterPro" id="IPR051860">
    <property type="entry name" value="Plasmodium_CSP_Invasion"/>
</dbReference>
<feature type="transmembrane region" description="Helical" evidence="2">
    <location>
        <begin position="50"/>
        <end position="79"/>
    </location>
</feature>
<evidence type="ECO:0000313" key="3">
    <source>
        <dbReference type="EMBL" id="KAF6282393.1"/>
    </source>
</evidence>
<feature type="transmembrane region" description="Helical" evidence="2">
    <location>
        <begin position="99"/>
        <end position="119"/>
    </location>
</feature>
<sequence>MEVNYIKKSSLPSLILSSFFFPSFYSSIRPSIYPSIHPSIHPSIYPSGHLHIFPFYLIPFLSLFSFSVCLFLPSFLSFLSFFFSSCCPSIHLSVSPSSFYFYFFVSCHPCMYSFIYLYIRPYILPPSLPPSFPSFLSSLFHSLFFSPCYPPIHPSILPSFPPSIYHLSTFYVFLPTLPPTYPSVYHPSLYSFIHPSIHSFIHPSIHSHVYSSVLPDFLTASLHSSPPSFLLFPIPHFEDCAWCDIEERFRKIKARSLALLGDSGGKSIHLSDTRGPPLSRHPAPRSPPSGPQLDTLPLRGVGIHSPSAFLQMTSELPLLLSGLCQTPPHQRSSLTFLPKIPAPATLHPQLCLVAPLAGSTIGHRMHIPDSKSLYLFNVCSASRGGGRADVRVIHSPGTSRNWSSKEQTLSSSNYRWALTLG</sequence>
<dbReference type="Proteomes" id="UP000527355">
    <property type="component" value="Unassembled WGS sequence"/>
</dbReference>
<evidence type="ECO:0000313" key="4">
    <source>
        <dbReference type="Proteomes" id="UP000527355"/>
    </source>
</evidence>
<accession>A0A7J7S1Z1</accession>
<evidence type="ECO:0000256" key="1">
    <source>
        <dbReference type="SAM" id="MobiDB-lite"/>
    </source>
</evidence>
<comment type="caution">
    <text evidence="3">The sequence shown here is derived from an EMBL/GenBank/DDBJ whole genome shotgun (WGS) entry which is preliminary data.</text>
</comment>
<dbReference type="PANTHER" id="PTHR44826:SF5">
    <property type="entry name" value="DYNEIN HEAVY CHAIN"/>
    <property type="match status" value="1"/>
</dbReference>
<dbReference type="EMBL" id="JABWUV010000020">
    <property type="protein sequence ID" value="KAF6282393.1"/>
    <property type="molecule type" value="Genomic_DNA"/>
</dbReference>
<protein>
    <submittedName>
        <fullName evidence="3">Uncharacterized protein</fullName>
    </submittedName>
</protein>
<keyword evidence="2" id="KW-0472">Membrane</keyword>
<evidence type="ECO:0000256" key="2">
    <source>
        <dbReference type="SAM" id="Phobius"/>
    </source>
</evidence>
<reference evidence="3 4" key="1">
    <citation type="journal article" date="2020" name="Nature">
        <title>Six reference-quality genomes reveal evolution of bat adaptations.</title>
        <authorList>
            <person name="Jebb D."/>
            <person name="Huang Z."/>
            <person name="Pippel M."/>
            <person name="Hughes G.M."/>
            <person name="Lavrichenko K."/>
            <person name="Devanna P."/>
            <person name="Winkler S."/>
            <person name="Jermiin L.S."/>
            <person name="Skirmuntt E.C."/>
            <person name="Katzourakis A."/>
            <person name="Burkitt-Gray L."/>
            <person name="Ray D.A."/>
            <person name="Sullivan K.A.M."/>
            <person name="Roscito J.G."/>
            <person name="Kirilenko B.M."/>
            <person name="Davalos L.M."/>
            <person name="Corthals A.P."/>
            <person name="Power M.L."/>
            <person name="Jones G."/>
            <person name="Ransome R.D."/>
            <person name="Dechmann D.K.N."/>
            <person name="Locatelli A.G."/>
            <person name="Puechmaille S.J."/>
            <person name="Fedrigo O."/>
            <person name="Jarvis E.D."/>
            <person name="Hiller M."/>
            <person name="Vernes S.C."/>
            <person name="Myers E.W."/>
            <person name="Teeling E.C."/>
        </authorList>
    </citation>
    <scope>NUCLEOTIDE SEQUENCE [LARGE SCALE GENOMIC DNA]</scope>
    <source>
        <strain evidence="3">MMyoMyo1</strain>
        <tissue evidence="3">Flight muscle</tissue>
    </source>
</reference>
<keyword evidence="2" id="KW-1133">Transmembrane helix</keyword>
<dbReference type="PANTHER" id="PTHR44826">
    <property type="entry name" value="SPORE COAT PROTEIN SP85"/>
    <property type="match status" value="1"/>
</dbReference>
<keyword evidence="4" id="KW-1185">Reference proteome</keyword>
<feature type="region of interest" description="Disordered" evidence="1">
    <location>
        <begin position="267"/>
        <end position="297"/>
    </location>
</feature>
<dbReference type="AlphaFoldDB" id="A0A7J7S1Z1"/>
<proteinExistence type="predicted"/>